<dbReference type="InterPro" id="IPR052754">
    <property type="entry name" value="NTPase_KAP_P-loop"/>
</dbReference>
<keyword evidence="1" id="KW-0175">Coiled coil</keyword>
<organism evidence="3 4">
    <name type="scientific">Sporolactobacillus inulinus CASD</name>
    <dbReference type="NCBI Taxonomy" id="1069536"/>
    <lineage>
        <taxon>Bacteria</taxon>
        <taxon>Bacillati</taxon>
        <taxon>Bacillota</taxon>
        <taxon>Bacilli</taxon>
        <taxon>Bacillales</taxon>
        <taxon>Sporolactobacillaceae</taxon>
        <taxon>Sporolactobacillus</taxon>
    </lineage>
</organism>
<evidence type="ECO:0000313" key="3">
    <source>
        <dbReference type="EMBL" id="KLI03602.1"/>
    </source>
</evidence>
<protein>
    <recommendedName>
        <fullName evidence="2">KAP NTPase domain-containing protein</fullName>
    </recommendedName>
</protein>
<evidence type="ECO:0000259" key="2">
    <source>
        <dbReference type="Pfam" id="PF07693"/>
    </source>
</evidence>
<keyword evidence="4" id="KW-1185">Reference proteome</keyword>
<dbReference type="AlphaFoldDB" id="A0A0U1QS95"/>
<dbReference type="PANTHER" id="PTHR22674">
    <property type="entry name" value="NTPASE, KAP FAMILY P-LOOP DOMAIN-CONTAINING 1"/>
    <property type="match status" value="1"/>
</dbReference>
<dbReference type="OrthoDB" id="88903at2"/>
<proteinExistence type="predicted"/>
<feature type="coiled-coil region" evidence="1">
    <location>
        <begin position="140"/>
        <end position="174"/>
    </location>
</feature>
<dbReference type="InterPro" id="IPR027417">
    <property type="entry name" value="P-loop_NTPase"/>
</dbReference>
<name>A0A0U1QS95_9BACL</name>
<dbReference type="EMBL" id="AFVQ02000023">
    <property type="protein sequence ID" value="KLI03602.1"/>
    <property type="molecule type" value="Genomic_DNA"/>
</dbReference>
<dbReference type="Gene3D" id="3.40.50.300">
    <property type="entry name" value="P-loop containing nucleotide triphosphate hydrolases"/>
    <property type="match status" value="1"/>
</dbReference>
<evidence type="ECO:0000313" key="4">
    <source>
        <dbReference type="Proteomes" id="UP000035553"/>
    </source>
</evidence>
<evidence type="ECO:0000256" key="1">
    <source>
        <dbReference type="SAM" id="Coils"/>
    </source>
</evidence>
<dbReference type="STRING" id="1069536.SINU_01920"/>
<dbReference type="Pfam" id="PF07693">
    <property type="entry name" value="KAP_NTPase"/>
    <property type="match status" value="1"/>
</dbReference>
<dbReference type="PANTHER" id="PTHR22674:SF6">
    <property type="entry name" value="NTPASE KAP FAMILY P-LOOP DOMAIN-CONTAINING PROTEIN 1"/>
    <property type="match status" value="1"/>
</dbReference>
<sequence>MKPHNYSSDAPIYDAALDRFNRFPFSQRVANVIAKRNDPSSIVIGIYGAWGDGKTSVLNFIEGELQAEEHVVCLKFNPWRFGDEDQMLINFFNDLATAIDRSIETGKERIGNLIEKYGKPLASVLGKEEVVDGVKSFFSGADIEELRERIENLLEEEKKRVVILLDDIDRLEKNEIHAVFRLVKLTADFRYTAYVLAFDKHVVSSALQERYGDNAIGTGNSFLEKIIQVPLELPSIESEDLRNFCFNEIDQVLNFSNIELTEEDVRQFVSNFSKGLEAHLNTPRQAKLYSNILLFSLPILKDEANVVDLMLIEGIRVLLPEVYALIRDNRDLFLKDGTSGYGYDYDQKEKVRRKERVESALNKFTKEEMEQIIDLLCFLFPKLNNAFRNVHYGGNSELKWGEKQRICSPQYFQRYFTYAITTKDVSDLAINELLKFSEHNSPEDIVSKINGILSEKNAETFISKLRRLSKNFTLLQSKNLAISIAKIGSNLPNPVQLFRSMNTLGQGAIFTGDCIENLNSKDEQFELAKDVIFNADTLFFATECFSWFRRDTEEHPNPQGFSDEEYSNLAGILAKRISFELSNIDNIEIGKIENFPYVLSIWNEYGEPKEATNTITRIIRRDKDFVFELLNSYTPTAFGEFGSRKSSFRRDNYDAIQKVLDPTVIVEAINEVYNDLVIDERYPEFLDVPRNEELSRQFLWIHNKFADEEANKEEMDSSME</sequence>
<dbReference type="SUPFAM" id="SSF52540">
    <property type="entry name" value="P-loop containing nucleoside triphosphate hydrolases"/>
    <property type="match status" value="1"/>
</dbReference>
<gene>
    <name evidence="3" type="ORF">SINU_01920</name>
</gene>
<comment type="caution">
    <text evidence="3">The sequence shown here is derived from an EMBL/GenBank/DDBJ whole genome shotgun (WGS) entry which is preliminary data.</text>
</comment>
<reference evidence="3 4" key="1">
    <citation type="journal article" date="2011" name="J. Bacteriol.">
        <title>Draft genome sequence of Sporolactobacillus inulinus strain CASD, an efficient D-lactic acid-producing bacterium with high-concentration lactate tolerance capability.</title>
        <authorList>
            <person name="Yu B."/>
            <person name="Su F."/>
            <person name="Wang L."/>
            <person name="Xu K."/>
            <person name="Zhao B."/>
            <person name="Xu P."/>
        </authorList>
    </citation>
    <scope>NUCLEOTIDE SEQUENCE [LARGE SCALE GENOMIC DNA]</scope>
    <source>
        <strain evidence="3 4">CASD</strain>
    </source>
</reference>
<dbReference type="InterPro" id="IPR011646">
    <property type="entry name" value="KAP_P-loop"/>
</dbReference>
<dbReference type="RefSeq" id="WP_010026818.1">
    <property type="nucleotide sequence ID" value="NZ_AFVQ02000023.1"/>
</dbReference>
<feature type="domain" description="KAP NTPase" evidence="2">
    <location>
        <begin position="24"/>
        <end position="293"/>
    </location>
</feature>
<accession>A0A0U1QS95</accession>
<dbReference type="Proteomes" id="UP000035553">
    <property type="component" value="Unassembled WGS sequence"/>
</dbReference>